<organism evidence="1 2">
    <name type="scientific">Engelhardtia mirabilis</name>
    <dbReference type="NCBI Taxonomy" id="2528011"/>
    <lineage>
        <taxon>Bacteria</taxon>
        <taxon>Pseudomonadati</taxon>
        <taxon>Planctomycetota</taxon>
        <taxon>Planctomycetia</taxon>
        <taxon>Planctomycetia incertae sedis</taxon>
        <taxon>Engelhardtia</taxon>
    </lineage>
</organism>
<reference evidence="1 2" key="1">
    <citation type="submission" date="2019-02" db="EMBL/GenBank/DDBJ databases">
        <title>Deep-cultivation of Planctomycetes and their phenomic and genomic characterization uncovers novel biology.</title>
        <authorList>
            <person name="Wiegand S."/>
            <person name="Jogler M."/>
            <person name="Boedeker C."/>
            <person name="Pinto D."/>
            <person name="Vollmers J."/>
            <person name="Rivas-Marin E."/>
            <person name="Kohn T."/>
            <person name="Peeters S.H."/>
            <person name="Heuer A."/>
            <person name="Rast P."/>
            <person name="Oberbeckmann S."/>
            <person name="Bunk B."/>
            <person name="Jeske O."/>
            <person name="Meyerdierks A."/>
            <person name="Storesund J.E."/>
            <person name="Kallscheuer N."/>
            <person name="Luecker S."/>
            <person name="Lage O.M."/>
            <person name="Pohl T."/>
            <person name="Merkel B.J."/>
            <person name="Hornburger P."/>
            <person name="Mueller R.-W."/>
            <person name="Bruemmer F."/>
            <person name="Labrenz M."/>
            <person name="Spormann A.M."/>
            <person name="Op den Camp H."/>
            <person name="Overmann J."/>
            <person name="Amann R."/>
            <person name="Jetten M.S.M."/>
            <person name="Mascher T."/>
            <person name="Medema M.H."/>
            <person name="Devos D.P."/>
            <person name="Kaster A.-K."/>
            <person name="Ovreas L."/>
            <person name="Rohde M."/>
            <person name="Galperin M.Y."/>
            <person name="Jogler C."/>
        </authorList>
    </citation>
    <scope>NUCLEOTIDE SEQUENCE [LARGE SCALE GENOMIC DNA]</scope>
    <source>
        <strain evidence="1 2">Pla133</strain>
    </source>
</reference>
<accession>A0A518BGB1</accession>
<dbReference type="EMBL" id="CP036287">
    <property type="protein sequence ID" value="QDU66014.1"/>
    <property type="molecule type" value="Genomic_DNA"/>
</dbReference>
<proteinExistence type="predicted"/>
<dbReference type="InterPro" id="IPR015943">
    <property type="entry name" value="WD40/YVTN_repeat-like_dom_sf"/>
</dbReference>
<dbReference type="AlphaFoldDB" id="A0A518BGB1"/>
<dbReference type="SUPFAM" id="SSF50969">
    <property type="entry name" value="YVTN repeat-like/Quinoprotein amine dehydrogenase"/>
    <property type="match status" value="1"/>
</dbReference>
<dbReference type="Gene3D" id="2.130.10.10">
    <property type="entry name" value="YVTN repeat-like/Quinoprotein amine dehydrogenase"/>
    <property type="match status" value="1"/>
</dbReference>
<gene>
    <name evidence="1" type="ORF">Pla133_10800</name>
</gene>
<dbReference type="RefSeq" id="WP_145063182.1">
    <property type="nucleotide sequence ID" value="NZ_CP036287.1"/>
</dbReference>
<dbReference type="KEGG" id="pbap:Pla133_10800"/>
<sequence length="345" mass="37007">MTRSARRRWTADLESEIDGLALSAQGPVVLHVYDPPAGGKWIDDAIPGKVGAFDRQTGERLWVSPCEVGYGRGFGAGIGEESELVILGPSQGGHRMVRMSLDDGVLLGVESVPEFDEALVSPDLCICVGLKAITAVHTTPMVESWRVAGAGRRFHRAARAGNMLYVVYSTKDSRHQGVLAMRVDNGKLIRELVEPNQPAIHDLCAGEGVFAIVVEDLESALPPEAARDFALRQLTREDVDHDFAASGPTPGLVVHEADSGERPMWYEPLGATPAGDDLGEASVAIDSGKLYLARGALLSVRDVLTGRLLGELAVPGLDEHVAWSVKNGAFLLAEETRVSVYEIPD</sequence>
<keyword evidence="2" id="KW-1185">Reference proteome</keyword>
<protein>
    <submittedName>
        <fullName evidence="1">Uncharacterized protein</fullName>
    </submittedName>
</protein>
<dbReference type="InterPro" id="IPR011044">
    <property type="entry name" value="Quino_amine_DH_bsu"/>
</dbReference>
<name>A0A518BGB1_9BACT</name>
<evidence type="ECO:0000313" key="1">
    <source>
        <dbReference type="EMBL" id="QDU66014.1"/>
    </source>
</evidence>
<evidence type="ECO:0000313" key="2">
    <source>
        <dbReference type="Proteomes" id="UP000316921"/>
    </source>
</evidence>
<dbReference type="Proteomes" id="UP000316921">
    <property type="component" value="Chromosome"/>
</dbReference>